<comment type="subcellular location">
    <subcellularLocation>
        <location evidence="1">Golgi apparatus membrane</location>
        <topology evidence="1">Multi-pass membrane protein</topology>
    </subcellularLocation>
</comment>
<evidence type="ECO:0000256" key="16">
    <source>
        <dbReference type="SAM" id="Phobius"/>
    </source>
</evidence>
<evidence type="ECO:0000256" key="8">
    <source>
        <dbReference type="ARBA" id="ARBA00022679"/>
    </source>
</evidence>
<comment type="pathway">
    <text evidence="3">Sphingolipid metabolism.</text>
</comment>
<dbReference type="InterPro" id="IPR029044">
    <property type="entry name" value="Nucleotide-diphossugar_trans"/>
</dbReference>
<dbReference type="Proteomes" id="UP000050794">
    <property type="component" value="Unassembled WGS sequence"/>
</dbReference>
<dbReference type="SUPFAM" id="SSF53448">
    <property type="entry name" value="Nucleotide-diphospho-sugar transferases"/>
    <property type="match status" value="1"/>
</dbReference>
<organism evidence="17 18">
    <name type="scientific">Toxocara canis</name>
    <name type="common">Canine roundworm</name>
    <dbReference type="NCBI Taxonomy" id="6265"/>
    <lineage>
        <taxon>Eukaryota</taxon>
        <taxon>Metazoa</taxon>
        <taxon>Ecdysozoa</taxon>
        <taxon>Nematoda</taxon>
        <taxon>Chromadorea</taxon>
        <taxon>Rhabditida</taxon>
        <taxon>Spirurina</taxon>
        <taxon>Ascaridomorpha</taxon>
        <taxon>Ascaridoidea</taxon>
        <taxon>Toxocaridae</taxon>
        <taxon>Toxocara</taxon>
    </lineage>
</organism>
<evidence type="ECO:0000256" key="2">
    <source>
        <dbReference type="ARBA" id="ARBA00004760"/>
    </source>
</evidence>
<evidence type="ECO:0000256" key="4">
    <source>
        <dbReference type="ARBA" id="ARBA00006739"/>
    </source>
</evidence>
<dbReference type="WBParaSite" id="TCNE_0000649701-mRNA-1">
    <property type="protein sequence ID" value="TCNE_0000649701-mRNA-1"/>
    <property type="gene ID" value="TCNE_0000649701"/>
</dbReference>
<comment type="similarity">
    <text evidence="4">Belongs to the glycosyltransferase 2 family.</text>
</comment>
<keyword evidence="6" id="KW-0444">Lipid biosynthesis</keyword>
<keyword evidence="13 16" id="KW-0472">Membrane</keyword>
<dbReference type="Gene3D" id="3.90.550.10">
    <property type="entry name" value="Spore Coat Polysaccharide Biosynthesis Protein SpsA, Chain A"/>
    <property type="match status" value="1"/>
</dbReference>
<dbReference type="GO" id="GO:0008120">
    <property type="term" value="F:ceramide glucosyltransferase activity"/>
    <property type="evidence" value="ECO:0007669"/>
    <property type="project" value="UniProtKB-EC"/>
</dbReference>
<feature type="transmembrane region" description="Helical" evidence="16">
    <location>
        <begin position="361"/>
        <end position="379"/>
    </location>
</feature>
<name>A0A183UDC7_TOXCA</name>
<dbReference type="FunFam" id="3.90.550.10:FF:000041">
    <property type="entry name" value="UDP-glucose ceramide glucosyltransferase"/>
    <property type="match status" value="1"/>
</dbReference>
<dbReference type="GO" id="GO:0006679">
    <property type="term" value="P:glucosylceramide biosynthetic process"/>
    <property type="evidence" value="ECO:0007669"/>
    <property type="project" value="TreeGrafter"/>
</dbReference>
<keyword evidence="11" id="KW-0333">Golgi apparatus</keyword>
<dbReference type="AlphaFoldDB" id="A0A183UDC7"/>
<accession>A0A183UDC7</accession>
<dbReference type="UniPathway" id="UPA00222"/>
<evidence type="ECO:0000256" key="12">
    <source>
        <dbReference type="ARBA" id="ARBA00023098"/>
    </source>
</evidence>
<feature type="transmembrane region" description="Helical" evidence="16">
    <location>
        <begin position="399"/>
        <end position="423"/>
    </location>
</feature>
<proteinExistence type="inferred from homology"/>
<comment type="pathway">
    <text evidence="2">Lipid metabolism; sphingolipid metabolism.</text>
</comment>
<evidence type="ECO:0000256" key="3">
    <source>
        <dbReference type="ARBA" id="ARBA00004991"/>
    </source>
</evidence>
<keyword evidence="8" id="KW-0808">Transferase</keyword>
<evidence type="ECO:0000313" key="17">
    <source>
        <dbReference type="Proteomes" id="UP000050794"/>
    </source>
</evidence>
<sequence>LFRRSFAGLLRSAVELRLAACVVTSALCAAGAAIFPSKEFFLHCHFSVVGPLTFRWPQMHIVQLLTDVVTHGAVPFACIGIVFVSALYLLHIVSICYALVSKYRLHRPVVPRRDVPGVSIIKPLVGTDENLFFNLESFFKLKYPAYELLFCVHDSSDPAQKVVEALVAKYPHIDTRVFCGGEHVGLNPKINNMMPAYRASKYPLILVSDSAIYMREDALMDMALAMTDDVALVTQTPFTANRSGFGANLEQVYFGTGHARIYLGGNCLRFICSTGMSSLMRKSALEEAGGMQKFGAFLAEDYFFGVAFAKRGWRSTISSLPALQNGAKPDPRKFRERICRWIKLRLAMLPHTIILEPLQDCFVSGIIGCCSVLVLFPSNPLNVLFYLMAHLTYWISCDYILIHLLQNGALPFSFAQFLFIWLYREGSAFPIWLSALLNPNITWRTGQFRLRWGGRIDDRSHRNASLPKKTLR</sequence>
<evidence type="ECO:0000256" key="6">
    <source>
        <dbReference type="ARBA" id="ARBA00022516"/>
    </source>
</evidence>
<evidence type="ECO:0000256" key="13">
    <source>
        <dbReference type="ARBA" id="ARBA00023136"/>
    </source>
</evidence>
<dbReference type="PANTHER" id="PTHR12726">
    <property type="entry name" value="CERAMIDE GLUCOSYLTRANSFERASE"/>
    <property type="match status" value="1"/>
</dbReference>
<evidence type="ECO:0000256" key="7">
    <source>
        <dbReference type="ARBA" id="ARBA00022676"/>
    </source>
</evidence>
<reference evidence="18" key="1">
    <citation type="submission" date="2016-06" db="UniProtKB">
        <authorList>
            <consortium name="WormBaseParasite"/>
        </authorList>
    </citation>
    <scope>IDENTIFICATION</scope>
</reference>
<evidence type="ECO:0000256" key="1">
    <source>
        <dbReference type="ARBA" id="ARBA00004653"/>
    </source>
</evidence>
<feature type="transmembrane region" description="Helical" evidence="16">
    <location>
        <begin position="73"/>
        <end position="100"/>
    </location>
</feature>
<protein>
    <recommendedName>
        <fullName evidence="5">ceramide glucosyltransferase</fullName>
        <ecNumber evidence="5">2.4.1.80</ecNumber>
    </recommendedName>
</protein>
<keyword evidence="10 16" id="KW-1133">Transmembrane helix</keyword>
<evidence type="ECO:0000256" key="14">
    <source>
        <dbReference type="ARBA" id="ARBA00047869"/>
    </source>
</evidence>
<evidence type="ECO:0000256" key="5">
    <source>
        <dbReference type="ARBA" id="ARBA00012699"/>
    </source>
</evidence>
<dbReference type="Pfam" id="PF13506">
    <property type="entry name" value="Glyco_transf_21"/>
    <property type="match status" value="1"/>
</dbReference>
<dbReference type="GO" id="GO:0000139">
    <property type="term" value="C:Golgi membrane"/>
    <property type="evidence" value="ECO:0007669"/>
    <property type="project" value="UniProtKB-SubCell"/>
</dbReference>
<keyword evidence="7" id="KW-0328">Glycosyltransferase</keyword>
<dbReference type="InterPro" id="IPR025993">
    <property type="entry name" value="Ceramide_glucosylTrfase"/>
</dbReference>
<comment type="catalytic activity">
    <reaction evidence="14">
        <text>UDP-alpha-D-xylose + an N-acylsphing-4-enine = a beta-D-xylosyl-(1&lt;-&gt;1')-N-acylsphing-4-enine + UDP + H(+)</text>
        <dbReference type="Rhea" id="RHEA:70243"/>
        <dbReference type="ChEBI" id="CHEBI:15378"/>
        <dbReference type="ChEBI" id="CHEBI:52639"/>
        <dbReference type="ChEBI" id="CHEBI:57632"/>
        <dbReference type="ChEBI" id="CHEBI:58223"/>
        <dbReference type="ChEBI" id="CHEBI:189068"/>
    </reaction>
    <physiologicalReaction direction="left-to-right" evidence="14">
        <dbReference type="Rhea" id="RHEA:70244"/>
    </physiologicalReaction>
</comment>
<evidence type="ECO:0000256" key="9">
    <source>
        <dbReference type="ARBA" id="ARBA00022692"/>
    </source>
</evidence>
<evidence type="ECO:0000256" key="10">
    <source>
        <dbReference type="ARBA" id="ARBA00022989"/>
    </source>
</evidence>
<keyword evidence="17" id="KW-1185">Reference proteome</keyword>
<comment type="catalytic activity">
    <reaction evidence="15">
        <text>N-(9Z-octadecenoyl)-sphing-4-enine + UDP-alpha-D-xylose = beta-D-xylosyl-(1&lt;-&gt;1')-N-(9Z-octadecenoyl)-sphing-4-enine + UDP + H(+)</text>
        <dbReference type="Rhea" id="RHEA:70247"/>
        <dbReference type="ChEBI" id="CHEBI:15378"/>
        <dbReference type="ChEBI" id="CHEBI:57632"/>
        <dbReference type="ChEBI" id="CHEBI:58223"/>
        <dbReference type="ChEBI" id="CHEBI:77996"/>
        <dbReference type="ChEBI" id="CHEBI:189081"/>
    </reaction>
    <physiologicalReaction direction="left-to-right" evidence="15">
        <dbReference type="Rhea" id="RHEA:70248"/>
    </physiologicalReaction>
</comment>
<keyword evidence="12" id="KW-0443">Lipid metabolism</keyword>
<evidence type="ECO:0000313" key="18">
    <source>
        <dbReference type="WBParaSite" id="TCNE_0000649701-mRNA-1"/>
    </source>
</evidence>
<evidence type="ECO:0000256" key="15">
    <source>
        <dbReference type="ARBA" id="ARBA00048104"/>
    </source>
</evidence>
<dbReference type="PANTHER" id="PTHR12726:SF0">
    <property type="entry name" value="CERAMIDE GLUCOSYLTRANSFERASE"/>
    <property type="match status" value="1"/>
</dbReference>
<evidence type="ECO:0000256" key="11">
    <source>
        <dbReference type="ARBA" id="ARBA00023034"/>
    </source>
</evidence>
<dbReference type="CDD" id="cd02520">
    <property type="entry name" value="Glucosylceramide_synthase"/>
    <property type="match status" value="1"/>
</dbReference>
<dbReference type="EC" id="2.4.1.80" evidence="5"/>
<keyword evidence="9 16" id="KW-0812">Transmembrane</keyword>